<proteinExistence type="predicted"/>
<evidence type="ECO:0000313" key="3">
    <source>
        <dbReference type="Proteomes" id="UP000501568"/>
    </source>
</evidence>
<dbReference type="EMBL" id="CP049109">
    <property type="protein sequence ID" value="QIG80181.1"/>
    <property type="molecule type" value="Genomic_DNA"/>
</dbReference>
<evidence type="ECO:0000313" key="2">
    <source>
        <dbReference type="EMBL" id="QIG80181.1"/>
    </source>
</evidence>
<accession>A0A6G6Y5Q8</accession>
<feature type="region of interest" description="Disordered" evidence="1">
    <location>
        <begin position="1"/>
        <end position="23"/>
    </location>
</feature>
<gene>
    <name evidence="2" type="ORF">G5C33_10575</name>
</gene>
<dbReference type="Proteomes" id="UP000501568">
    <property type="component" value="Chromosome"/>
</dbReference>
<sequence>MAAADPGFPRCEPASAQPAGPGSQLTVNMAGAPAGSVQTLRYDYRSVTTLEAGSGIRIEIPIAYAETETLLFSPPETDEPEGLGYVWATTSTGATVKVAVTGVLGGIIEATLASPLPAGETLSVFFRGKVRSLAGKVDVRYATRSGSGSDGDWEVASRFPSLTIEPAQADFLAIHFPSDVVSGEPFDAAIVAVDRFGNRATGYTGTVRLSATDNEAEIGASAEFTAEARGRVVIPVTFNSEGFQKIEAVAPDDALRIRYKYAWVHRDRVSRHHLFGDLHFHTGSGADNQGLFTIDEGTDLNTTGTNTFKELNLAGDHRANFTNAVAAYCYARNVSGLDFASTSEHASRLLTDPVWQRSQDISDRFYQPGVFSTFYGFEWTPELNHYVVMYKDRAGKPFDHIRYPDYPALYAALKAQGTEVLTIPHVSWQFPHHNIWQDDVGNEYRPIGEIYSLWNSRHLVQPDDQPQLFELPADGAWSYQYAWKNGFRIGVIGASDNHLEMPGVNNETIDIRHSGGLAAVVAPENDRDAIWNALGSRNAYATTGTQIYLDFSSDGHPMGSEYAAEGKPSFTVRVAGTNKLALVEIVRLQDGAYQTVHAVRPDGETSVFTFTDETFEEDAMYYLRVRQVDEYPGRLYSHSTADMAWSSPIWIAEK</sequence>
<dbReference type="SUPFAM" id="SSF89550">
    <property type="entry name" value="PHP domain-like"/>
    <property type="match status" value="1"/>
</dbReference>
<protein>
    <submittedName>
        <fullName evidence="2">DUF3604 domain-containing protein</fullName>
    </submittedName>
</protein>
<keyword evidence="3" id="KW-1185">Reference proteome</keyword>
<organism evidence="2 3">
    <name type="scientific">Stakelama tenebrarum</name>
    <dbReference type="NCBI Taxonomy" id="2711215"/>
    <lineage>
        <taxon>Bacteria</taxon>
        <taxon>Pseudomonadati</taxon>
        <taxon>Pseudomonadota</taxon>
        <taxon>Alphaproteobacteria</taxon>
        <taxon>Sphingomonadales</taxon>
        <taxon>Sphingomonadaceae</taxon>
        <taxon>Stakelama</taxon>
    </lineage>
</organism>
<dbReference type="InterPro" id="IPR016195">
    <property type="entry name" value="Pol/histidinol_Pase-like"/>
</dbReference>
<dbReference type="Pfam" id="PF12228">
    <property type="entry name" value="DUF3604"/>
    <property type="match status" value="2"/>
</dbReference>
<name>A0A6G6Y5Q8_9SPHN</name>
<reference evidence="2 3" key="1">
    <citation type="submission" date="2020-02" db="EMBL/GenBank/DDBJ databases">
        <authorList>
            <person name="Zheng R.K."/>
            <person name="Sun C.M."/>
        </authorList>
    </citation>
    <scope>NUCLEOTIDE SEQUENCE [LARGE SCALE GENOMIC DNA]</scope>
    <source>
        <strain evidence="3">zrk23</strain>
    </source>
</reference>
<evidence type="ECO:0000256" key="1">
    <source>
        <dbReference type="SAM" id="MobiDB-lite"/>
    </source>
</evidence>
<dbReference type="InterPro" id="IPR022028">
    <property type="entry name" value="DUF3604"/>
</dbReference>
<dbReference type="Gene3D" id="3.20.20.140">
    <property type="entry name" value="Metal-dependent hydrolases"/>
    <property type="match status" value="1"/>
</dbReference>
<dbReference type="RefSeq" id="WP_165327185.1">
    <property type="nucleotide sequence ID" value="NZ_CP049109.1"/>
</dbReference>
<dbReference type="AlphaFoldDB" id="A0A6G6Y5Q8"/>
<dbReference type="KEGG" id="spzr:G5C33_10575"/>